<evidence type="ECO:0000313" key="3">
    <source>
        <dbReference type="Proteomes" id="UP000503840"/>
    </source>
</evidence>
<protein>
    <submittedName>
        <fullName evidence="2">Putative beta-lysine N-acetyltransferase</fullName>
    </submittedName>
</protein>
<dbReference type="EMBL" id="BLVO01000016">
    <property type="protein sequence ID" value="GFM35086.1"/>
    <property type="molecule type" value="Genomic_DNA"/>
</dbReference>
<comment type="caution">
    <text evidence="2">The sequence shown here is derived from an EMBL/GenBank/DDBJ whole genome shotgun (WGS) entry which is preliminary data.</text>
</comment>
<feature type="domain" description="N-acetyltransferase" evidence="1">
    <location>
        <begin position="132"/>
        <end position="280"/>
    </location>
</feature>
<dbReference type="RefSeq" id="WP_174406719.1">
    <property type="nucleotide sequence ID" value="NZ_BLVO01000016.1"/>
</dbReference>
<dbReference type="PROSITE" id="PS51186">
    <property type="entry name" value="GNAT"/>
    <property type="match status" value="1"/>
</dbReference>
<reference evidence="2 3" key="1">
    <citation type="submission" date="2020-05" db="EMBL/GenBank/DDBJ databases">
        <title>Draft genome sequence of Desulfovibrio sp. strain HN2T.</title>
        <authorList>
            <person name="Ueno A."/>
            <person name="Tamazawa S."/>
            <person name="Tamamura S."/>
            <person name="Murakami T."/>
            <person name="Kiyama T."/>
            <person name="Inomata H."/>
            <person name="Amano Y."/>
            <person name="Miyakawa K."/>
            <person name="Tamaki H."/>
            <person name="Naganuma T."/>
            <person name="Kaneko K."/>
        </authorList>
    </citation>
    <scope>NUCLEOTIDE SEQUENCE [LARGE SCALE GENOMIC DNA]</scope>
    <source>
        <strain evidence="2 3">HN2</strain>
    </source>
</reference>
<gene>
    <name evidence="2" type="ORF">DSM101010T_34510</name>
</gene>
<dbReference type="AlphaFoldDB" id="A0A7J0BN35"/>
<dbReference type="SUPFAM" id="SSF55729">
    <property type="entry name" value="Acyl-CoA N-acyltransferases (Nat)"/>
    <property type="match status" value="1"/>
</dbReference>
<evidence type="ECO:0000313" key="2">
    <source>
        <dbReference type="EMBL" id="GFM35086.1"/>
    </source>
</evidence>
<dbReference type="Pfam" id="PF00583">
    <property type="entry name" value="Acetyltransf_1"/>
    <property type="match status" value="1"/>
</dbReference>
<dbReference type="NCBIfam" id="TIGR03827">
    <property type="entry name" value="GNAT_ablB"/>
    <property type="match status" value="1"/>
</dbReference>
<evidence type="ECO:0000259" key="1">
    <source>
        <dbReference type="PROSITE" id="PS51186"/>
    </source>
</evidence>
<dbReference type="InterPro" id="IPR016181">
    <property type="entry name" value="Acyl_CoA_acyltransferase"/>
</dbReference>
<keyword evidence="2" id="KW-0808">Transferase</keyword>
<accession>A0A7J0BN35</accession>
<dbReference type="CDD" id="cd04301">
    <property type="entry name" value="NAT_SF"/>
    <property type="match status" value="1"/>
</dbReference>
<name>A0A7J0BN35_9BACT</name>
<dbReference type="GO" id="GO:0008080">
    <property type="term" value="F:N-acetyltransferase activity"/>
    <property type="evidence" value="ECO:0007669"/>
    <property type="project" value="InterPro"/>
</dbReference>
<sequence length="281" mass="30721">MQPDIVTTVGHRGKTHIQHGPLNDRVYLMKLDTVDLPDIADHMEELGRNEGYSKLFARVPAFAAEAFTERGFIREARAHGLYRGERSGMFMGKYLDAARAEPEDRKAISNVLAIAGDKTAIDPDEVDTAAVVALGTGHAQALAQLYGTVFESYPFPVHDPDFLISAMQSNVRFFGIFRKDQLVAASSAELDADWRCAEMTDFATLPEYRNRKAALRLLTAMEAAIAEQGYLSAYTIARAASTAMNCVFARAGYTFGGTLINNTNISGGLESMNVWSKPLAA</sequence>
<dbReference type="Gene3D" id="3.40.630.30">
    <property type="match status" value="1"/>
</dbReference>
<dbReference type="Proteomes" id="UP000503840">
    <property type="component" value="Unassembled WGS sequence"/>
</dbReference>
<keyword evidence="3" id="KW-1185">Reference proteome</keyword>
<proteinExistence type="predicted"/>
<dbReference type="InterPro" id="IPR022525">
    <property type="entry name" value="GNAT_AblB"/>
</dbReference>
<organism evidence="2 3">
    <name type="scientific">Desulfovibrio subterraneus</name>
    <dbReference type="NCBI Taxonomy" id="2718620"/>
    <lineage>
        <taxon>Bacteria</taxon>
        <taxon>Pseudomonadati</taxon>
        <taxon>Thermodesulfobacteriota</taxon>
        <taxon>Desulfovibrionia</taxon>
        <taxon>Desulfovibrionales</taxon>
        <taxon>Desulfovibrionaceae</taxon>
        <taxon>Desulfovibrio</taxon>
    </lineage>
</organism>
<dbReference type="InterPro" id="IPR000182">
    <property type="entry name" value="GNAT_dom"/>
</dbReference>